<organism evidence="11 12">
    <name type="scientific">Actinokineospora diospyrosa</name>
    <dbReference type="NCBI Taxonomy" id="103728"/>
    <lineage>
        <taxon>Bacteria</taxon>
        <taxon>Bacillati</taxon>
        <taxon>Actinomycetota</taxon>
        <taxon>Actinomycetes</taxon>
        <taxon>Pseudonocardiales</taxon>
        <taxon>Pseudonocardiaceae</taxon>
        <taxon>Actinokineospora</taxon>
    </lineage>
</organism>
<evidence type="ECO:0000256" key="10">
    <source>
        <dbReference type="SAM" id="Phobius"/>
    </source>
</evidence>
<sequence length="444" mass="45351">MYSRRDQVQAHSFLVGRLVSAVLRVDPDALDRPLRRTVVGLFGGTAVAGLVVVVVLVIGLLSPGGKDTWREPGALIVDEDTGSRYLMHEGKLRPVLNYASARLLLGANPKVATVATADLAGVPQGGPVGIMGAPDTLPGAGGPPRAWTVCAMSTPDGPGVTLAVTADGQSIPATDGALLVRAPNGATHLAWRDRRMRVTATWVPTALGLDPGSAVPVTESWLNALPAGPDLGSPKVERGGEGQVIAGKTTTIGQLLQVPEAVVGDRFYLVQRGGLLPVSATVAALLVADPASTEPPRQVTASALAAATMLPTPDWQNALPAELPEPMEMGNGTPCVRWAGEKAEVVVAPRRDGEPDPAVQGAGRDNRTADRVQVAPGAGLLVRTRPAPGVPGAGMYLVTDAGTKFPVASGDAAAALGQPADSAAQVPADLLALLPTGPVLDKLA</sequence>
<dbReference type="Gene3D" id="2.40.50.910">
    <property type="entry name" value="Type VII secretion system EccB, repeat 3 domain"/>
    <property type="match status" value="1"/>
</dbReference>
<evidence type="ECO:0000256" key="2">
    <source>
        <dbReference type="ARBA" id="ARBA00008149"/>
    </source>
</evidence>
<proteinExistence type="inferred from homology"/>
<gene>
    <name evidence="11" type="ORF">LV75_003799</name>
</gene>
<dbReference type="InterPro" id="IPR007795">
    <property type="entry name" value="T7SS_EccB"/>
</dbReference>
<accession>A0ABT1IF59</accession>
<protein>
    <submittedName>
        <fullName evidence="11">Type VII secretion protein EccB</fullName>
    </submittedName>
</protein>
<evidence type="ECO:0000256" key="7">
    <source>
        <dbReference type="ARBA" id="ARBA00022840"/>
    </source>
</evidence>
<dbReference type="RefSeq" id="WP_253888238.1">
    <property type="nucleotide sequence ID" value="NZ_BAAAVB010000027.1"/>
</dbReference>
<comment type="caution">
    <text evidence="11">The sequence shown here is derived from an EMBL/GenBank/DDBJ whole genome shotgun (WGS) entry which is preliminary data.</text>
</comment>
<keyword evidence="4 10" id="KW-0812">Transmembrane</keyword>
<keyword evidence="9 10" id="KW-0472">Membrane</keyword>
<keyword evidence="6" id="KW-0378">Hydrolase</keyword>
<dbReference type="EMBL" id="JAMTCO010000009">
    <property type="protein sequence ID" value="MCP2271285.1"/>
    <property type="molecule type" value="Genomic_DNA"/>
</dbReference>
<evidence type="ECO:0000313" key="11">
    <source>
        <dbReference type="EMBL" id="MCP2271285.1"/>
    </source>
</evidence>
<evidence type="ECO:0000313" key="12">
    <source>
        <dbReference type="Proteomes" id="UP001205185"/>
    </source>
</evidence>
<evidence type="ECO:0000256" key="4">
    <source>
        <dbReference type="ARBA" id="ARBA00022692"/>
    </source>
</evidence>
<evidence type="ECO:0000256" key="9">
    <source>
        <dbReference type="ARBA" id="ARBA00023136"/>
    </source>
</evidence>
<dbReference type="InterPro" id="IPR042485">
    <property type="entry name" value="T7SS_EccB_R3"/>
</dbReference>
<dbReference type="InterPro" id="IPR044857">
    <property type="entry name" value="T7SS_EccB_R1"/>
</dbReference>
<keyword evidence="3" id="KW-1003">Cell membrane</keyword>
<evidence type="ECO:0000256" key="3">
    <source>
        <dbReference type="ARBA" id="ARBA00022475"/>
    </source>
</evidence>
<dbReference type="Proteomes" id="UP001205185">
    <property type="component" value="Unassembled WGS sequence"/>
</dbReference>
<keyword evidence="7" id="KW-0067">ATP-binding</keyword>
<dbReference type="PANTHER" id="PTHR40765">
    <property type="entry name" value="ESX-2 SECRETION SYSTEM ATPASE ECCB2"/>
    <property type="match status" value="1"/>
</dbReference>
<comment type="similarity">
    <text evidence="2">Belongs to the EccB family.</text>
</comment>
<name>A0ABT1IF59_9PSEU</name>
<evidence type="ECO:0000256" key="5">
    <source>
        <dbReference type="ARBA" id="ARBA00022741"/>
    </source>
</evidence>
<keyword evidence="5" id="KW-0547">Nucleotide-binding</keyword>
<reference evidence="11 12" key="1">
    <citation type="submission" date="2022-06" db="EMBL/GenBank/DDBJ databases">
        <title>Genomic Encyclopedia of Archaeal and Bacterial Type Strains, Phase II (KMG-II): from individual species to whole genera.</title>
        <authorList>
            <person name="Goeker M."/>
        </authorList>
    </citation>
    <scope>NUCLEOTIDE SEQUENCE [LARGE SCALE GENOMIC DNA]</scope>
    <source>
        <strain evidence="11 12">DSM 44255</strain>
    </source>
</reference>
<keyword evidence="8 10" id="KW-1133">Transmembrane helix</keyword>
<dbReference type="Pfam" id="PF05108">
    <property type="entry name" value="T7SS_ESX1_EccB"/>
    <property type="match status" value="1"/>
</dbReference>
<comment type="subcellular location">
    <subcellularLocation>
        <location evidence="1">Cell membrane</location>
        <topology evidence="1">Single-pass membrane protein</topology>
    </subcellularLocation>
</comment>
<evidence type="ECO:0000256" key="6">
    <source>
        <dbReference type="ARBA" id="ARBA00022801"/>
    </source>
</evidence>
<evidence type="ECO:0000256" key="8">
    <source>
        <dbReference type="ARBA" id="ARBA00022989"/>
    </source>
</evidence>
<evidence type="ECO:0000256" key="1">
    <source>
        <dbReference type="ARBA" id="ARBA00004162"/>
    </source>
</evidence>
<keyword evidence="12" id="KW-1185">Reference proteome</keyword>
<dbReference type="Gene3D" id="3.30.2390.20">
    <property type="entry name" value="Type VII secretion system EccB, repeat 1 domain"/>
    <property type="match status" value="1"/>
</dbReference>
<dbReference type="PANTHER" id="PTHR40765:SF2">
    <property type="entry name" value="ESX-2 SECRETION SYSTEM ATPASE ECCB2"/>
    <property type="match status" value="1"/>
</dbReference>
<dbReference type="NCBIfam" id="TIGR03919">
    <property type="entry name" value="T7SS_EccB"/>
    <property type="match status" value="1"/>
</dbReference>
<feature type="transmembrane region" description="Helical" evidence="10">
    <location>
        <begin position="38"/>
        <end position="61"/>
    </location>
</feature>